<accession>A0AAE1C8T3</accession>
<sequence length="145" mass="16929">MVLGLQRAVDALSRHPLRRRPHPWASRSFRLSILLPADRPAGLMQNDYTDKERTTEERAKKKEEKREKGRQQGMQTWLPLAVAAVRKTGITIADLCLLLGYFSLLGLKCQHEFCWDCLVSHLLVLEKDNSVHKRYCRWHPQNLRD</sequence>
<reference evidence="2" key="2">
    <citation type="submission" date="2023-06" db="EMBL/GenBank/DDBJ databases">
        <authorList>
            <consortium name="Lawrence Berkeley National Laboratory"/>
            <person name="Haridas S."/>
            <person name="Hensen N."/>
            <person name="Bonometti L."/>
            <person name="Westerberg I."/>
            <person name="Brannstrom I.O."/>
            <person name="Guillou S."/>
            <person name="Cros-Aarteil S."/>
            <person name="Calhoun S."/>
            <person name="Kuo A."/>
            <person name="Mondo S."/>
            <person name="Pangilinan J."/>
            <person name="Riley R."/>
            <person name="Labutti K."/>
            <person name="Andreopoulos B."/>
            <person name="Lipzen A."/>
            <person name="Chen C."/>
            <person name="Yanf M."/>
            <person name="Daum C."/>
            <person name="Ng V."/>
            <person name="Clum A."/>
            <person name="Steindorff A."/>
            <person name="Ohm R."/>
            <person name="Martin F."/>
            <person name="Silar P."/>
            <person name="Natvig D."/>
            <person name="Lalanne C."/>
            <person name="Gautier V."/>
            <person name="Ament-Velasquez S.L."/>
            <person name="Kruys A."/>
            <person name="Hutchinson M.I."/>
            <person name="Powell A.J."/>
            <person name="Barry K."/>
            <person name="Miller A.N."/>
            <person name="Grigoriev I.V."/>
            <person name="Debuchy R."/>
            <person name="Gladieux P."/>
            <person name="Thoren M.H."/>
            <person name="Johannesson H."/>
        </authorList>
    </citation>
    <scope>NUCLEOTIDE SEQUENCE</scope>
    <source>
        <strain evidence="2">CBS 314.62</strain>
    </source>
</reference>
<feature type="compositionally biased region" description="Basic and acidic residues" evidence="1">
    <location>
        <begin position="48"/>
        <end position="70"/>
    </location>
</feature>
<name>A0AAE1C8T3_9PEZI</name>
<evidence type="ECO:0000313" key="2">
    <source>
        <dbReference type="EMBL" id="KAK3683351.1"/>
    </source>
</evidence>
<gene>
    <name evidence="2" type="ORF">B0T22DRAFT_246181</name>
</gene>
<proteinExistence type="predicted"/>
<evidence type="ECO:0000256" key="1">
    <source>
        <dbReference type="SAM" id="MobiDB-lite"/>
    </source>
</evidence>
<reference evidence="2" key="1">
    <citation type="journal article" date="2023" name="Mol. Phylogenet. Evol.">
        <title>Genome-scale phylogeny and comparative genomics of the fungal order Sordariales.</title>
        <authorList>
            <person name="Hensen N."/>
            <person name="Bonometti L."/>
            <person name="Westerberg I."/>
            <person name="Brannstrom I.O."/>
            <person name="Guillou S."/>
            <person name="Cros-Aarteil S."/>
            <person name="Calhoun S."/>
            <person name="Haridas S."/>
            <person name="Kuo A."/>
            <person name="Mondo S."/>
            <person name="Pangilinan J."/>
            <person name="Riley R."/>
            <person name="LaButti K."/>
            <person name="Andreopoulos B."/>
            <person name="Lipzen A."/>
            <person name="Chen C."/>
            <person name="Yan M."/>
            <person name="Daum C."/>
            <person name="Ng V."/>
            <person name="Clum A."/>
            <person name="Steindorff A."/>
            <person name="Ohm R.A."/>
            <person name="Martin F."/>
            <person name="Silar P."/>
            <person name="Natvig D.O."/>
            <person name="Lalanne C."/>
            <person name="Gautier V."/>
            <person name="Ament-Velasquez S.L."/>
            <person name="Kruys A."/>
            <person name="Hutchinson M.I."/>
            <person name="Powell A.J."/>
            <person name="Barry K."/>
            <person name="Miller A.N."/>
            <person name="Grigoriev I.V."/>
            <person name="Debuchy R."/>
            <person name="Gladieux P."/>
            <person name="Hiltunen Thoren M."/>
            <person name="Johannesson H."/>
        </authorList>
    </citation>
    <scope>NUCLEOTIDE SEQUENCE</scope>
    <source>
        <strain evidence="2">CBS 314.62</strain>
    </source>
</reference>
<dbReference type="EMBL" id="JAULSO010000004">
    <property type="protein sequence ID" value="KAK3683351.1"/>
    <property type="molecule type" value="Genomic_DNA"/>
</dbReference>
<comment type="caution">
    <text evidence="2">The sequence shown here is derived from an EMBL/GenBank/DDBJ whole genome shotgun (WGS) entry which is preliminary data.</text>
</comment>
<feature type="region of interest" description="Disordered" evidence="1">
    <location>
        <begin position="42"/>
        <end position="71"/>
    </location>
</feature>
<keyword evidence="3" id="KW-1185">Reference proteome</keyword>
<organism evidence="2 3">
    <name type="scientific">Podospora appendiculata</name>
    <dbReference type="NCBI Taxonomy" id="314037"/>
    <lineage>
        <taxon>Eukaryota</taxon>
        <taxon>Fungi</taxon>
        <taxon>Dikarya</taxon>
        <taxon>Ascomycota</taxon>
        <taxon>Pezizomycotina</taxon>
        <taxon>Sordariomycetes</taxon>
        <taxon>Sordariomycetidae</taxon>
        <taxon>Sordariales</taxon>
        <taxon>Podosporaceae</taxon>
        <taxon>Podospora</taxon>
    </lineage>
</organism>
<dbReference type="SUPFAM" id="SSF57850">
    <property type="entry name" value="RING/U-box"/>
    <property type="match status" value="1"/>
</dbReference>
<evidence type="ECO:0000313" key="3">
    <source>
        <dbReference type="Proteomes" id="UP001270362"/>
    </source>
</evidence>
<dbReference type="Proteomes" id="UP001270362">
    <property type="component" value="Unassembled WGS sequence"/>
</dbReference>
<dbReference type="AlphaFoldDB" id="A0AAE1C8T3"/>
<protein>
    <submittedName>
        <fullName evidence="2">Uncharacterized protein</fullName>
    </submittedName>
</protein>